<dbReference type="RefSeq" id="WP_094405253.1">
    <property type="nucleotide sequence ID" value="NZ_NMVN01000016.1"/>
</dbReference>
<dbReference type="PRINTS" id="PR00412">
    <property type="entry name" value="EPOXHYDRLASE"/>
</dbReference>
<dbReference type="GO" id="GO:0016787">
    <property type="term" value="F:hydrolase activity"/>
    <property type="evidence" value="ECO:0007669"/>
    <property type="project" value="UniProtKB-KW"/>
</dbReference>
<evidence type="ECO:0000259" key="1">
    <source>
        <dbReference type="Pfam" id="PF00561"/>
    </source>
</evidence>
<sequence length="278" mass="30144">MLAHDRLGAGQPAVLLHGWPGDRSDYADLAPLLADRCELVIPDLRGFGASDKPDGDPAELYSAAAQARNVLALLDELGITAPVLLVGYDIGSRVAQLIAKTRPDRVHALVIAPPLPGIGRRILEPDAQREFWYQPFHQLELASALVDGRPDQVRSYLEHFWRHWSGPDFEPDAARLDHLTEAYAPAGAFTASIGWYRAGAGAIASSLAEQAPGSADRIATPTTVLWPEHDPLFPRRWADRIDEFLADATLIPVNGIGHFGPVEAPTVWADAVLRAAGR</sequence>
<keyword evidence="3" id="KW-1185">Reference proteome</keyword>
<protein>
    <submittedName>
        <fullName evidence="2">Epoxide hydrolase</fullName>
    </submittedName>
</protein>
<dbReference type="InterPro" id="IPR000639">
    <property type="entry name" value="Epox_hydrolase-like"/>
</dbReference>
<reference evidence="2 3" key="1">
    <citation type="submission" date="2017-07" db="EMBL/GenBank/DDBJ databases">
        <title>Draft whole genome sequences of clinical Proprionibacteriaceae strains.</title>
        <authorList>
            <person name="Bernier A.-M."/>
            <person name="Bernard K."/>
            <person name="Domingo M.-C."/>
        </authorList>
    </citation>
    <scope>NUCLEOTIDE SEQUENCE [LARGE SCALE GENOMIC DNA]</scope>
    <source>
        <strain evidence="2 3">NML 030167</strain>
    </source>
</reference>
<feature type="domain" description="AB hydrolase-1" evidence="1">
    <location>
        <begin position="14"/>
        <end position="264"/>
    </location>
</feature>
<dbReference type="PRINTS" id="PR00111">
    <property type="entry name" value="ABHYDROLASE"/>
</dbReference>
<comment type="caution">
    <text evidence="2">The sequence shown here is derived from an EMBL/GenBank/DDBJ whole genome shotgun (WGS) entry which is preliminary data.</text>
</comment>
<name>A0A255GF19_9ACTN</name>
<evidence type="ECO:0000313" key="3">
    <source>
        <dbReference type="Proteomes" id="UP000215896"/>
    </source>
</evidence>
<gene>
    <name evidence="2" type="ORF">CGZ94_07560</name>
</gene>
<dbReference type="PANTHER" id="PTHR43194:SF2">
    <property type="entry name" value="PEROXISOMAL MEMBRANE PROTEIN LPX1"/>
    <property type="match status" value="1"/>
</dbReference>
<dbReference type="AlphaFoldDB" id="A0A255GF19"/>
<dbReference type="Pfam" id="PF00561">
    <property type="entry name" value="Abhydrolase_1"/>
    <property type="match status" value="1"/>
</dbReference>
<dbReference type="EMBL" id="NMVO01000012">
    <property type="protein sequence ID" value="OYO14449.1"/>
    <property type="molecule type" value="Genomic_DNA"/>
</dbReference>
<dbReference type="Proteomes" id="UP000215896">
    <property type="component" value="Unassembled WGS sequence"/>
</dbReference>
<dbReference type="OrthoDB" id="9785847at2"/>
<dbReference type="Gene3D" id="3.40.50.1820">
    <property type="entry name" value="alpha/beta hydrolase"/>
    <property type="match status" value="1"/>
</dbReference>
<dbReference type="SUPFAM" id="SSF53474">
    <property type="entry name" value="alpha/beta-Hydrolases"/>
    <property type="match status" value="1"/>
</dbReference>
<evidence type="ECO:0000313" key="2">
    <source>
        <dbReference type="EMBL" id="OYO14449.1"/>
    </source>
</evidence>
<dbReference type="InterPro" id="IPR029058">
    <property type="entry name" value="AB_hydrolase_fold"/>
</dbReference>
<keyword evidence="2" id="KW-0378">Hydrolase</keyword>
<dbReference type="InterPro" id="IPR000073">
    <property type="entry name" value="AB_hydrolase_1"/>
</dbReference>
<accession>A0A255GF19</accession>
<dbReference type="PANTHER" id="PTHR43194">
    <property type="entry name" value="HYDROLASE ALPHA/BETA FOLD FAMILY"/>
    <property type="match status" value="1"/>
</dbReference>
<proteinExistence type="predicted"/>
<organism evidence="2 3">
    <name type="scientific">Enemella evansiae</name>
    <dbReference type="NCBI Taxonomy" id="2016499"/>
    <lineage>
        <taxon>Bacteria</taxon>
        <taxon>Bacillati</taxon>
        <taxon>Actinomycetota</taxon>
        <taxon>Actinomycetes</taxon>
        <taxon>Propionibacteriales</taxon>
        <taxon>Propionibacteriaceae</taxon>
        <taxon>Enemella</taxon>
    </lineage>
</organism>
<dbReference type="InterPro" id="IPR050228">
    <property type="entry name" value="Carboxylesterase_BioH"/>
</dbReference>